<accession>A0ABY4QWS4</accession>
<feature type="domain" description="Amidase" evidence="1">
    <location>
        <begin position="33"/>
        <end position="463"/>
    </location>
</feature>
<organism evidence="2 3">
    <name type="scientific">Jatrophihabitans telluris</name>
    <dbReference type="NCBI Taxonomy" id="2038343"/>
    <lineage>
        <taxon>Bacteria</taxon>
        <taxon>Bacillati</taxon>
        <taxon>Actinomycetota</taxon>
        <taxon>Actinomycetes</taxon>
        <taxon>Jatrophihabitantales</taxon>
        <taxon>Jatrophihabitantaceae</taxon>
        <taxon>Jatrophihabitans</taxon>
    </lineage>
</organism>
<gene>
    <name evidence="2" type="ORF">M6D93_16090</name>
</gene>
<dbReference type="SUPFAM" id="SSF75304">
    <property type="entry name" value="Amidase signature (AS) enzymes"/>
    <property type="match status" value="1"/>
</dbReference>
<dbReference type="EMBL" id="CP097332">
    <property type="protein sequence ID" value="UQX87808.1"/>
    <property type="molecule type" value="Genomic_DNA"/>
</dbReference>
<dbReference type="PANTHER" id="PTHR42678:SF34">
    <property type="entry name" value="OS04G0183300 PROTEIN"/>
    <property type="match status" value="1"/>
</dbReference>
<dbReference type="Pfam" id="PF01425">
    <property type="entry name" value="Amidase"/>
    <property type="match status" value="1"/>
</dbReference>
<evidence type="ECO:0000313" key="2">
    <source>
        <dbReference type="EMBL" id="UQX87808.1"/>
    </source>
</evidence>
<dbReference type="PANTHER" id="PTHR42678">
    <property type="entry name" value="AMIDASE"/>
    <property type="match status" value="1"/>
</dbReference>
<dbReference type="InterPro" id="IPR036928">
    <property type="entry name" value="AS_sf"/>
</dbReference>
<keyword evidence="3" id="KW-1185">Reference proteome</keyword>
<sequence>MASDAQHDAVPTLHTIEELAALLAAGTVSALGLLEHYLDRIVRFDPALGAILALDETGARAAAQAADDRRARGLVLGRLDGIPVLVKDNIEAIGLPGTAGSRALLGSPPVRDAGLVTRLRAAGAVIFGSTNLSEWANFRTTSGTSGWSGVRGQANNPYDVGRNPSGSSSGSAVAVAAALSPVAIGTETDGSIVSPAGLCGVVGFKPSRGTVPGDGIVPISSAQDIAGPITRSVADARTLYEVLSDRPIYVTSRIDRAPVELDGLRVAVWTPDELADEPAVRAVLDQVADLLRAQGSRTFARSVAQTGPFEAAEFDALLCEFATQLPAYLRSRPGRHPRTWPELLAFDRADPVELSLFGDENFALAAVSAGAGSPEHLRLRAEADEQAARAMAGLLDGCDVAVTVMNRPAWHTAYGHGEDWHLPTSSPAAVSGCPSLSLPAGLIDGLPVGVLLMARVGEDARLLSIGQQLEALLPPRTPPADFR</sequence>
<dbReference type="RefSeq" id="WP_249770697.1">
    <property type="nucleotide sequence ID" value="NZ_CP097332.1"/>
</dbReference>
<name>A0ABY4QWS4_9ACTN</name>
<reference evidence="2" key="1">
    <citation type="journal article" date="2018" name="Int. J. Syst. Evol. Microbiol.">
        <title>Jatrophihabitans telluris sp. nov., isolated from sediment soil of lava forest wetlands and the emended description of the genus Jatrophihabitans.</title>
        <authorList>
            <person name="Lee K.C."/>
            <person name="Suh M.K."/>
            <person name="Eom M.K."/>
            <person name="Kim K.K."/>
            <person name="Kim J.S."/>
            <person name="Kim D.S."/>
            <person name="Ko S.H."/>
            <person name="Shin Y.K."/>
            <person name="Lee J.S."/>
        </authorList>
    </citation>
    <scope>NUCLEOTIDE SEQUENCE</scope>
    <source>
        <strain evidence="2">N237</strain>
    </source>
</reference>
<dbReference type="Proteomes" id="UP001056336">
    <property type="component" value="Chromosome"/>
</dbReference>
<evidence type="ECO:0000313" key="3">
    <source>
        <dbReference type="Proteomes" id="UP001056336"/>
    </source>
</evidence>
<evidence type="ECO:0000259" key="1">
    <source>
        <dbReference type="Pfam" id="PF01425"/>
    </source>
</evidence>
<reference evidence="2" key="2">
    <citation type="submission" date="2022-05" db="EMBL/GenBank/DDBJ databases">
        <authorList>
            <person name="Kim J.-S."/>
            <person name="Lee K."/>
            <person name="Suh M."/>
            <person name="Eom M."/>
            <person name="Kim J.-S."/>
            <person name="Kim D.-S."/>
            <person name="Ko S.-H."/>
            <person name="Shin Y."/>
            <person name="Lee J.-S."/>
        </authorList>
    </citation>
    <scope>NUCLEOTIDE SEQUENCE</scope>
    <source>
        <strain evidence="2">N237</strain>
    </source>
</reference>
<proteinExistence type="predicted"/>
<dbReference type="Gene3D" id="3.90.1300.10">
    <property type="entry name" value="Amidase signature (AS) domain"/>
    <property type="match status" value="1"/>
</dbReference>
<dbReference type="InterPro" id="IPR023631">
    <property type="entry name" value="Amidase_dom"/>
</dbReference>
<protein>
    <submittedName>
        <fullName evidence="2">Amidase family protein</fullName>
    </submittedName>
</protein>